<evidence type="ECO:0000313" key="3">
    <source>
        <dbReference type="Proteomes" id="UP001469553"/>
    </source>
</evidence>
<name>A0ABV0Y489_9TELE</name>
<dbReference type="Proteomes" id="UP001469553">
    <property type="component" value="Unassembled WGS sequence"/>
</dbReference>
<dbReference type="EMBL" id="JAHRIP010021120">
    <property type="protein sequence ID" value="MEQ2288598.1"/>
    <property type="molecule type" value="Genomic_DNA"/>
</dbReference>
<organism evidence="2 3">
    <name type="scientific">Ameca splendens</name>
    <dbReference type="NCBI Taxonomy" id="208324"/>
    <lineage>
        <taxon>Eukaryota</taxon>
        <taxon>Metazoa</taxon>
        <taxon>Chordata</taxon>
        <taxon>Craniata</taxon>
        <taxon>Vertebrata</taxon>
        <taxon>Euteleostomi</taxon>
        <taxon>Actinopterygii</taxon>
        <taxon>Neopterygii</taxon>
        <taxon>Teleostei</taxon>
        <taxon>Neoteleostei</taxon>
        <taxon>Acanthomorphata</taxon>
        <taxon>Ovalentaria</taxon>
        <taxon>Atherinomorphae</taxon>
        <taxon>Cyprinodontiformes</taxon>
        <taxon>Goodeidae</taxon>
        <taxon>Ameca</taxon>
    </lineage>
</organism>
<reference evidence="2 3" key="1">
    <citation type="submission" date="2021-06" db="EMBL/GenBank/DDBJ databases">
        <authorList>
            <person name="Palmer J.M."/>
        </authorList>
    </citation>
    <scope>NUCLEOTIDE SEQUENCE [LARGE SCALE GENOMIC DNA]</scope>
    <source>
        <strain evidence="2 3">AS_MEX2019</strain>
        <tissue evidence="2">Muscle</tissue>
    </source>
</reference>
<evidence type="ECO:0000313" key="2">
    <source>
        <dbReference type="EMBL" id="MEQ2288598.1"/>
    </source>
</evidence>
<sequence length="103" mass="11939">MTALRQFCQKEWAKIPANYCEKLQEEYFRCLTQDIQFKVIQPSIHLVYQLLLYKVTGELVPISSGRRARGRLHPGQVGDTQEQQPCTHPFTPKGNLERPINLV</sequence>
<feature type="region of interest" description="Disordered" evidence="1">
    <location>
        <begin position="70"/>
        <end position="103"/>
    </location>
</feature>
<keyword evidence="3" id="KW-1185">Reference proteome</keyword>
<protein>
    <submittedName>
        <fullName evidence="2">Uncharacterized protein</fullName>
    </submittedName>
</protein>
<comment type="caution">
    <text evidence="2">The sequence shown here is derived from an EMBL/GenBank/DDBJ whole genome shotgun (WGS) entry which is preliminary data.</text>
</comment>
<proteinExistence type="predicted"/>
<evidence type="ECO:0000256" key="1">
    <source>
        <dbReference type="SAM" id="MobiDB-lite"/>
    </source>
</evidence>
<accession>A0ABV0Y489</accession>
<gene>
    <name evidence="2" type="ORF">AMECASPLE_024322</name>
</gene>